<feature type="compositionally biased region" description="Basic and acidic residues" evidence="6">
    <location>
        <begin position="74"/>
        <end position="91"/>
    </location>
</feature>
<accession>A0A1U9MJX5</accession>
<dbReference type="CDD" id="cd16429">
    <property type="entry name" value="VirB10"/>
    <property type="match status" value="1"/>
</dbReference>
<organism evidence="8 9">
    <name type="scientific">Bartonella choladocola</name>
    <dbReference type="NCBI Taxonomy" id="2750995"/>
    <lineage>
        <taxon>Bacteria</taxon>
        <taxon>Pseudomonadati</taxon>
        <taxon>Pseudomonadota</taxon>
        <taxon>Alphaproteobacteria</taxon>
        <taxon>Hyphomicrobiales</taxon>
        <taxon>Bartonellaceae</taxon>
        <taxon>Bartonella</taxon>
    </lineage>
</organism>
<feature type="region of interest" description="Disordered" evidence="6">
    <location>
        <begin position="1"/>
        <end position="25"/>
    </location>
</feature>
<evidence type="ECO:0000256" key="7">
    <source>
        <dbReference type="SAM" id="Phobius"/>
    </source>
</evidence>
<sequence length="411" mass="45029">MNEDDYRKLAESTEPETGEKRANGRRLSAPILVGGTIVAIAFVWHFGNTDQSNRRLTDPENEQFYTGQFVPPKLPEEKPKEDEPTHVEIKPDVAPAPPPPPPPPLPPTAPPPIGDNTAEVDDGRWERLRSPMIVMSEAGSVSSAQKDSEKTNSSPQSDANVAFLDEQAKKTAEISIAGKIKRPDAMIVQGTMIRGTLNGAVHSDLPGNVKAVVEEDVWSLDGRRVLIPKGANLIGEYRSVIARGQTRVLIAWNRVIQSDGTSVALGSVGTDQLGRSGVEGKVDRHLLQRYGGASLLTLIGGGTQYLANYQKYKKPSSRTRIRIDPATGQSYTEYADYDDSGNEARELAARTFAQAIQDMASEEFRSANSIPDTIHIDQGTEIAVFVKKDLDFSQLYPDPVLEKYRELRNGK</sequence>
<dbReference type="EMBL" id="CP015625">
    <property type="protein sequence ID" value="AQT48020.1"/>
    <property type="molecule type" value="Genomic_DNA"/>
</dbReference>
<keyword evidence="5 7" id="KW-0472">Membrane</keyword>
<dbReference type="RefSeq" id="WP_077993488.1">
    <property type="nucleotide sequence ID" value="NZ_CAXUOT020000003.1"/>
</dbReference>
<dbReference type="Proteomes" id="UP000189632">
    <property type="component" value="Chromosome"/>
</dbReference>
<evidence type="ECO:0000313" key="9">
    <source>
        <dbReference type="Proteomes" id="UP000189632"/>
    </source>
</evidence>
<evidence type="ECO:0000256" key="4">
    <source>
        <dbReference type="ARBA" id="ARBA00022989"/>
    </source>
</evidence>
<evidence type="ECO:0000256" key="2">
    <source>
        <dbReference type="ARBA" id="ARBA00010265"/>
    </source>
</evidence>
<dbReference type="GO" id="GO:0016020">
    <property type="term" value="C:membrane"/>
    <property type="evidence" value="ECO:0007669"/>
    <property type="project" value="UniProtKB-SubCell"/>
</dbReference>
<keyword evidence="4 7" id="KW-1133">Transmembrane helix</keyword>
<dbReference type="KEGG" id="bapi:BBC0122_019260"/>
<reference evidence="8 9" key="1">
    <citation type="submission" date="2016-11" db="EMBL/GenBank/DDBJ databases">
        <title>Comparative genomics of Bartonella apis.</title>
        <authorList>
            <person name="Engel P."/>
        </authorList>
    </citation>
    <scope>NUCLEOTIDE SEQUENCE [LARGE SCALE GENOMIC DNA]</scope>
    <source>
        <strain evidence="8 9">BBC0122</strain>
    </source>
</reference>
<keyword evidence="3 7" id="KW-0812">Transmembrane</keyword>
<evidence type="ECO:0000256" key="3">
    <source>
        <dbReference type="ARBA" id="ARBA00022692"/>
    </source>
</evidence>
<dbReference type="Gene3D" id="2.40.128.260">
    <property type="entry name" value="Type IV secretion system, VirB10/TraB/TrbI"/>
    <property type="match status" value="1"/>
</dbReference>
<feature type="compositionally biased region" description="Basic and acidic residues" evidence="6">
    <location>
        <begin position="1"/>
        <end position="22"/>
    </location>
</feature>
<proteinExistence type="inferred from homology"/>
<feature type="compositionally biased region" description="Pro residues" evidence="6">
    <location>
        <begin position="94"/>
        <end position="113"/>
    </location>
</feature>
<comment type="similarity">
    <text evidence="2">Belongs to the TrbI/VirB10 family.</text>
</comment>
<feature type="region of interest" description="Disordered" evidence="6">
    <location>
        <begin position="53"/>
        <end position="119"/>
    </location>
</feature>
<dbReference type="Pfam" id="PF03743">
    <property type="entry name" value="TrbI"/>
    <property type="match status" value="1"/>
</dbReference>
<comment type="subcellular location">
    <subcellularLocation>
        <location evidence="1">Membrane</location>
        <topology evidence="1">Single-pass membrane protein</topology>
    </subcellularLocation>
</comment>
<feature type="transmembrane region" description="Helical" evidence="7">
    <location>
        <begin position="27"/>
        <end position="47"/>
    </location>
</feature>
<evidence type="ECO:0000313" key="8">
    <source>
        <dbReference type="EMBL" id="AQT48020.1"/>
    </source>
</evidence>
<feature type="region of interest" description="Disordered" evidence="6">
    <location>
        <begin position="137"/>
        <end position="160"/>
    </location>
</feature>
<evidence type="ECO:0000256" key="6">
    <source>
        <dbReference type="SAM" id="MobiDB-lite"/>
    </source>
</evidence>
<feature type="compositionally biased region" description="Polar residues" evidence="6">
    <location>
        <begin position="139"/>
        <end position="159"/>
    </location>
</feature>
<protein>
    <submittedName>
        <fullName evidence="8">Type IV secretion system protein VirB10</fullName>
    </submittedName>
</protein>
<dbReference type="InterPro" id="IPR042217">
    <property type="entry name" value="T4SS_VirB10/TrbI"/>
</dbReference>
<dbReference type="InterPro" id="IPR005498">
    <property type="entry name" value="T4SS_VirB10/TraB/TrbI"/>
</dbReference>
<dbReference type="OrthoDB" id="9807354at2"/>
<keyword evidence="9" id="KW-1185">Reference proteome</keyword>
<gene>
    <name evidence="8" type="ORF">BBC0122_019260</name>
</gene>
<evidence type="ECO:0000256" key="5">
    <source>
        <dbReference type="ARBA" id="ARBA00023136"/>
    </source>
</evidence>
<name>A0A1U9MJX5_9HYPH</name>
<evidence type="ECO:0000256" key="1">
    <source>
        <dbReference type="ARBA" id="ARBA00004167"/>
    </source>
</evidence>
<dbReference type="AlphaFoldDB" id="A0A1U9MJX5"/>